<reference evidence="2 3" key="1">
    <citation type="submission" date="2014-04" db="EMBL/GenBank/DDBJ databases">
        <title>A new species of microsporidia sheds light on the evolution of extreme parasitism.</title>
        <authorList>
            <person name="Haag K.L."/>
            <person name="James T.Y."/>
            <person name="Larsson R."/>
            <person name="Schaer T.M."/>
            <person name="Refardt D."/>
            <person name="Pombert J.-F."/>
            <person name="Ebert D."/>
        </authorList>
    </citation>
    <scope>NUCLEOTIDE SEQUENCE [LARGE SCALE GENOMIC DNA]</scope>
    <source>
        <strain evidence="2 3">UGP3</strain>
        <tissue evidence="2">Spores</tissue>
    </source>
</reference>
<comment type="caution">
    <text evidence="2">The sequence shown here is derived from an EMBL/GenBank/DDBJ whole genome shotgun (WGS) entry which is preliminary data.</text>
</comment>
<keyword evidence="3" id="KW-1185">Reference proteome</keyword>
<dbReference type="GeneID" id="25258988"/>
<evidence type="ECO:0000313" key="3">
    <source>
        <dbReference type="Proteomes" id="UP000029725"/>
    </source>
</evidence>
<sequence>MHALRCMYAYVCVCIHVCVGVCIDILVNTLQQTSPSTCSDFGKMLLQVQAAGVDQKNGVLARRIWVGVRAVFGDAAVGAQRGRAHIVAASSVARSSDVLARTACGLGVRTVLVVCRQCVGGAFSVFSGFQI</sequence>
<accession>A0A098VWJ8</accession>
<organism evidence="2 3">
    <name type="scientific">Mitosporidium daphniae</name>
    <dbReference type="NCBI Taxonomy" id="1485682"/>
    <lineage>
        <taxon>Eukaryota</taxon>
        <taxon>Fungi</taxon>
        <taxon>Fungi incertae sedis</taxon>
        <taxon>Microsporidia</taxon>
        <taxon>Mitosporidium</taxon>
    </lineage>
</organism>
<protein>
    <submittedName>
        <fullName evidence="2">Uncharacterized protein</fullName>
    </submittedName>
</protein>
<keyword evidence="1" id="KW-0472">Membrane</keyword>
<feature type="transmembrane region" description="Helical" evidence="1">
    <location>
        <begin position="7"/>
        <end position="27"/>
    </location>
</feature>
<dbReference type="AlphaFoldDB" id="A0A098VWJ8"/>
<dbReference type="VEuPathDB" id="MicrosporidiaDB:DI09_206p60"/>
<keyword evidence="1" id="KW-0812">Transmembrane</keyword>
<proteinExistence type="predicted"/>
<gene>
    <name evidence="2" type="ORF">DI09_206p60</name>
</gene>
<keyword evidence="1" id="KW-1133">Transmembrane helix</keyword>
<dbReference type="RefSeq" id="XP_013238567.1">
    <property type="nucleotide sequence ID" value="XM_013383113.1"/>
</dbReference>
<dbReference type="EMBL" id="JMKJ01000118">
    <property type="protein sequence ID" value="KGG52131.1"/>
    <property type="molecule type" value="Genomic_DNA"/>
</dbReference>
<dbReference type="HOGENOM" id="CLU_1928120_0_0_1"/>
<name>A0A098VWJ8_9MICR</name>
<dbReference type="Proteomes" id="UP000029725">
    <property type="component" value="Unassembled WGS sequence"/>
</dbReference>
<evidence type="ECO:0000256" key="1">
    <source>
        <dbReference type="SAM" id="Phobius"/>
    </source>
</evidence>
<evidence type="ECO:0000313" key="2">
    <source>
        <dbReference type="EMBL" id="KGG52131.1"/>
    </source>
</evidence>